<evidence type="ECO:0000313" key="1">
    <source>
        <dbReference type="EMBL" id="MEJ8636308.1"/>
    </source>
</evidence>
<evidence type="ECO:0000313" key="2">
    <source>
        <dbReference type="Proteomes" id="UP001377168"/>
    </source>
</evidence>
<proteinExistence type="predicted"/>
<protein>
    <submittedName>
        <fullName evidence="1">Uncharacterized protein</fullName>
    </submittedName>
</protein>
<dbReference type="Proteomes" id="UP001377168">
    <property type="component" value="Unassembled WGS sequence"/>
</dbReference>
<name>A0ACC6PXT3_9ACTN</name>
<organism evidence="1 2">
    <name type="scientific">Streptomyces achmelvichensis</name>
    <dbReference type="NCBI Taxonomy" id="3134111"/>
    <lineage>
        <taxon>Bacteria</taxon>
        <taxon>Bacillati</taxon>
        <taxon>Actinomycetota</taxon>
        <taxon>Actinomycetes</taxon>
        <taxon>Kitasatosporales</taxon>
        <taxon>Streptomycetaceae</taxon>
        <taxon>Streptomyces</taxon>
    </lineage>
</organism>
<dbReference type="EMBL" id="JBBKAJ010000022">
    <property type="protein sequence ID" value="MEJ8636308.1"/>
    <property type="molecule type" value="Genomic_DNA"/>
</dbReference>
<sequence>MSVSTVARKSTAALISGVAVLALAAPAQALAGPAGAGNIGGQGVHGQAGRAAEVAAKLCGLPLPKPFSTVVGSVAMCVNGWQ</sequence>
<keyword evidence="2" id="KW-1185">Reference proteome</keyword>
<accession>A0ACC6PXT3</accession>
<gene>
    <name evidence="1" type="ORF">WKI67_23380</name>
</gene>
<comment type="caution">
    <text evidence="1">The sequence shown here is derived from an EMBL/GenBank/DDBJ whole genome shotgun (WGS) entry which is preliminary data.</text>
</comment>
<reference evidence="1" key="1">
    <citation type="submission" date="2024-03" db="EMBL/GenBank/DDBJ databases">
        <title>Novel Streptomyces species of biotechnological and ecological value are a feature of Machair soil.</title>
        <authorList>
            <person name="Prole J.R."/>
            <person name="Goodfellow M."/>
            <person name="Allenby N."/>
            <person name="Ward A.C."/>
        </authorList>
    </citation>
    <scope>NUCLEOTIDE SEQUENCE</scope>
    <source>
        <strain evidence="1">MS2.AVA.5</strain>
    </source>
</reference>